<dbReference type="GO" id="GO:0032543">
    <property type="term" value="P:mitochondrial translation"/>
    <property type="evidence" value="ECO:0007669"/>
    <property type="project" value="TreeGrafter"/>
</dbReference>
<evidence type="ECO:0000256" key="2">
    <source>
        <dbReference type="ARBA" id="ARBA00006700"/>
    </source>
</evidence>
<dbReference type="EMBL" id="UFQT01000867">
    <property type="protein sequence ID" value="SSX27741.1"/>
    <property type="molecule type" value="Genomic_DNA"/>
</dbReference>
<gene>
    <name evidence="10" type="primary">CSON014765</name>
</gene>
<dbReference type="VEuPathDB" id="VectorBase:CSON014765"/>
<evidence type="ECO:0000256" key="8">
    <source>
        <dbReference type="ARBA" id="ARBA00041375"/>
    </source>
</evidence>
<dbReference type="InterPro" id="IPR013025">
    <property type="entry name" value="Ribosomal_uL23-like"/>
</dbReference>
<dbReference type="InterPro" id="IPR012677">
    <property type="entry name" value="Nucleotide-bd_a/b_plait_sf"/>
</dbReference>
<dbReference type="OMA" id="PNFWLKL"/>
<comment type="subcellular location">
    <subcellularLocation>
        <location evidence="1">Mitochondrion</location>
    </subcellularLocation>
</comment>
<keyword evidence="4" id="KW-0496">Mitochondrion</keyword>
<evidence type="ECO:0000256" key="6">
    <source>
        <dbReference type="ARBA" id="ARBA00038782"/>
    </source>
</evidence>
<dbReference type="Gene3D" id="3.30.70.330">
    <property type="match status" value="1"/>
</dbReference>
<dbReference type="GO" id="GO:0005762">
    <property type="term" value="C:mitochondrial large ribosomal subunit"/>
    <property type="evidence" value="ECO:0007669"/>
    <property type="project" value="TreeGrafter"/>
</dbReference>
<dbReference type="FunFam" id="3.30.70.330:FF:000284">
    <property type="entry name" value="39S ribosomal protein L23, mitochondrial"/>
    <property type="match status" value="1"/>
</dbReference>
<evidence type="ECO:0000256" key="1">
    <source>
        <dbReference type="ARBA" id="ARBA00004173"/>
    </source>
</evidence>
<dbReference type="PANTHER" id="PTHR12059:SF5">
    <property type="entry name" value="LARGE RIBOSOMAL SUBUNIT PROTEIN UL23M"/>
    <property type="match status" value="1"/>
</dbReference>
<keyword evidence="3" id="KW-0689">Ribosomal protein</keyword>
<comment type="subunit">
    <text evidence="6">Component of the mitochondrial ribosome large subunit (39S) which comprises a 16S rRNA and about 50 distinct proteins.</text>
</comment>
<evidence type="ECO:0000256" key="7">
    <source>
        <dbReference type="ARBA" id="ARBA00039977"/>
    </source>
</evidence>
<dbReference type="PANTHER" id="PTHR12059">
    <property type="entry name" value="RIBOSOMAL PROTEIN L23-RELATED"/>
    <property type="match status" value="1"/>
</dbReference>
<keyword evidence="5" id="KW-0687">Ribonucleoprotein</keyword>
<accession>A0A336MED3</accession>
<dbReference type="EMBL" id="UFQS01000867">
    <property type="protein sequence ID" value="SSX07399.1"/>
    <property type="molecule type" value="Genomic_DNA"/>
</dbReference>
<dbReference type="SUPFAM" id="SSF54189">
    <property type="entry name" value="Ribosomal proteins S24e, L23 and L15e"/>
    <property type="match status" value="1"/>
</dbReference>
<name>A0A336MED3_CULSO</name>
<dbReference type="AlphaFoldDB" id="A0A336MED3"/>
<reference evidence="9" key="1">
    <citation type="submission" date="2018-04" db="EMBL/GenBank/DDBJ databases">
        <authorList>
            <person name="Go L.Y."/>
            <person name="Mitchell J.A."/>
        </authorList>
    </citation>
    <scope>NUCLEOTIDE SEQUENCE</scope>
    <source>
        <tissue evidence="9">Whole organism</tissue>
    </source>
</reference>
<evidence type="ECO:0000256" key="4">
    <source>
        <dbReference type="ARBA" id="ARBA00023128"/>
    </source>
</evidence>
<evidence type="ECO:0000256" key="5">
    <source>
        <dbReference type="ARBA" id="ARBA00023274"/>
    </source>
</evidence>
<evidence type="ECO:0000256" key="3">
    <source>
        <dbReference type="ARBA" id="ARBA00022980"/>
    </source>
</evidence>
<protein>
    <recommendedName>
        <fullName evidence="7">Large ribosomal subunit protein uL23m</fullName>
    </recommendedName>
    <alternativeName>
        <fullName evidence="8">39S ribosomal protein L23, mitochondrial</fullName>
    </alternativeName>
</protein>
<organism evidence="10">
    <name type="scientific">Culicoides sonorensis</name>
    <name type="common">Biting midge</name>
    <dbReference type="NCBI Taxonomy" id="179676"/>
    <lineage>
        <taxon>Eukaryota</taxon>
        <taxon>Metazoa</taxon>
        <taxon>Ecdysozoa</taxon>
        <taxon>Arthropoda</taxon>
        <taxon>Hexapoda</taxon>
        <taxon>Insecta</taxon>
        <taxon>Pterygota</taxon>
        <taxon>Neoptera</taxon>
        <taxon>Endopterygota</taxon>
        <taxon>Diptera</taxon>
        <taxon>Nematocera</taxon>
        <taxon>Chironomoidea</taxon>
        <taxon>Ceratopogonidae</taxon>
        <taxon>Ceratopogoninae</taxon>
        <taxon>Culicoides</taxon>
        <taxon>Monoculicoides</taxon>
    </lineage>
</organism>
<reference evidence="10" key="2">
    <citation type="submission" date="2018-07" db="EMBL/GenBank/DDBJ databases">
        <authorList>
            <person name="Quirk P.G."/>
            <person name="Krulwich T.A."/>
        </authorList>
    </citation>
    <scope>NUCLEOTIDE SEQUENCE</scope>
</reference>
<proteinExistence type="inferred from homology"/>
<comment type="similarity">
    <text evidence="2">Belongs to the universal ribosomal protein uL23 family.</text>
</comment>
<dbReference type="Pfam" id="PF00276">
    <property type="entry name" value="Ribosomal_L23"/>
    <property type="match status" value="1"/>
</dbReference>
<evidence type="ECO:0000313" key="9">
    <source>
        <dbReference type="EMBL" id="SSX07399.1"/>
    </source>
</evidence>
<sequence>MSTRLYPLYKAGNPQLRVFLPNFWMKLIPPVHQQPPNVVQFSCSMEMTRHDIKNYLEKIYKVPVVNVRTRIELGKFVKDPIKQYIKKEDDLKLAYVVLPKDVVFQFPDIFGEKEEEKKKEKREDEKALDMSSDNFKKYLDKNKNRVGLPSWYSI</sequence>
<dbReference type="GO" id="GO:0003735">
    <property type="term" value="F:structural constituent of ribosome"/>
    <property type="evidence" value="ECO:0007669"/>
    <property type="project" value="InterPro"/>
</dbReference>
<evidence type="ECO:0000313" key="10">
    <source>
        <dbReference type="EMBL" id="SSX27741.1"/>
    </source>
</evidence>
<dbReference type="InterPro" id="IPR012678">
    <property type="entry name" value="Ribosomal_uL23/eL15/eS24_sf"/>
</dbReference>